<feature type="transmembrane region" description="Helical" evidence="1">
    <location>
        <begin position="126"/>
        <end position="145"/>
    </location>
</feature>
<feature type="transmembrane region" description="Helical" evidence="1">
    <location>
        <begin position="96"/>
        <end position="119"/>
    </location>
</feature>
<keyword evidence="1" id="KW-1133">Transmembrane helix</keyword>
<protein>
    <submittedName>
        <fullName evidence="2">Uncharacterized protein</fullName>
    </submittedName>
</protein>
<comment type="caution">
    <text evidence="2">The sequence shown here is derived from an EMBL/GenBank/DDBJ whole genome shotgun (WGS) entry which is preliminary data.</text>
</comment>
<gene>
    <name evidence="2" type="ORF">GCM10017586_12580</name>
</gene>
<feature type="transmembrane region" description="Helical" evidence="1">
    <location>
        <begin position="165"/>
        <end position="189"/>
    </location>
</feature>
<keyword evidence="1" id="KW-0812">Transmembrane</keyword>
<name>A0A9W6M349_9MICO</name>
<reference evidence="2" key="2">
    <citation type="submission" date="2023-01" db="EMBL/GenBank/DDBJ databases">
        <authorList>
            <person name="Sun Q."/>
            <person name="Evtushenko L."/>
        </authorList>
    </citation>
    <scope>NUCLEOTIDE SEQUENCE</scope>
    <source>
        <strain evidence="2">VKM Ac-1447</strain>
    </source>
</reference>
<evidence type="ECO:0000313" key="3">
    <source>
        <dbReference type="Proteomes" id="UP001142317"/>
    </source>
</evidence>
<reference evidence="2" key="1">
    <citation type="journal article" date="2014" name="Int. J. Syst. Evol. Microbiol.">
        <title>Complete genome sequence of Corynebacterium casei LMG S-19264T (=DSM 44701T), isolated from a smear-ripened cheese.</title>
        <authorList>
            <consortium name="US DOE Joint Genome Institute (JGI-PGF)"/>
            <person name="Walter F."/>
            <person name="Albersmeier A."/>
            <person name="Kalinowski J."/>
            <person name="Ruckert C."/>
        </authorList>
    </citation>
    <scope>NUCLEOTIDE SEQUENCE</scope>
    <source>
        <strain evidence="2">VKM Ac-1447</strain>
    </source>
</reference>
<dbReference type="AlphaFoldDB" id="A0A9W6M349"/>
<accession>A0A9W6M349</accession>
<keyword evidence="3" id="KW-1185">Reference proteome</keyword>
<feature type="transmembrane region" description="Helical" evidence="1">
    <location>
        <begin position="196"/>
        <end position="214"/>
    </location>
</feature>
<dbReference type="RefSeq" id="WP_210006328.1">
    <property type="nucleotide sequence ID" value="NZ_BSEO01000003.1"/>
</dbReference>
<feature type="transmembrane region" description="Helical" evidence="1">
    <location>
        <begin position="45"/>
        <end position="68"/>
    </location>
</feature>
<organism evidence="2 3">
    <name type="scientific">Microbacterium imperiale</name>
    <dbReference type="NCBI Taxonomy" id="33884"/>
    <lineage>
        <taxon>Bacteria</taxon>
        <taxon>Bacillati</taxon>
        <taxon>Actinomycetota</taxon>
        <taxon>Actinomycetes</taxon>
        <taxon>Micrococcales</taxon>
        <taxon>Microbacteriaceae</taxon>
        <taxon>Microbacterium</taxon>
    </lineage>
</organism>
<dbReference type="Proteomes" id="UP001142317">
    <property type="component" value="Unassembled WGS sequence"/>
</dbReference>
<sequence>MTALIDALPARSGSDVAGNVGAMVQPSMDAEPLEMGEARRERRDYAELAVVLGGLAAIVSSGGTLSLFRDTLHYNCSWGARGEWGEGGTWLCSDGIGYIVVAVGLGGMSALLLLVGLFVSTGRPSLLRAVTLVVFASVLLAWIGWWSSFSATAYTGPRPPGETGLGLWVETLGPSLGLCGLGLLIGVAGVAVGRRWALVGVSIGAFLMIFGTALDFGMGVSTLAAAGLLVAGGIQRSALGPARDRPRLGQGSDAPF</sequence>
<keyword evidence="1" id="KW-0472">Membrane</keyword>
<dbReference type="EMBL" id="BSEO01000003">
    <property type="protein sequence ID" value="GLJ79576.1"/>
    <property type="molecule type" value="Genomic_DNA"/>
</dbReference>
<proteinExistence type="predicted"/>
<evidence type="ECO:0000313" key="2">
    <source>
        <dbReference type="EMBL" id="GLJ79576.1"/>
    </source>
</evidence>
<evidence type="ECO:0000256" key="1">
    <source>
        <dbReference type="SAM" id="Phobius"/>
    </source>
</evidence>